<sequence length="416" mass="46437">MENDILDSLDDLGCELIQGGDGIEKALESGPKDPLYTKLVEWLSLELKALCDLEDHVNAITEAEDSSSFLLELSSFLKELGCPHKTLMEGPVNKRLASREDRLILLDFLTTELQAARMIHVNKGTEDRSMHVAVEESPTAADLKKILVSLGFSKPPPNVTPQQLFGKVETKVKEVASKAKVGNPLFSGVLSDKQWHMLEELQKQMDKEYRIRREMLLKRLDVTILSFKWAENAKAREDEIQNIYAPRRGKLTTIPDVTLGDLLAAREDLAYIEKTSSASVRKNTSTPLNKVVIGRTEEEDQVNRNHHLLRCQAGNRDRLDLDHKEVVEVSVADAEEEEDSMGVNVENITGEEEEFRGIGARDKARPSLVDGLEETTVVVINIKEKMEGGALLNGIYGGSPPNSGNFRARTLEQPWS</sequence>
<dbReference type="PANTHER" id="PTHR31353:SF1">
    <property type="entry name" value="PROTEIN FAM98B"/>
    <property type="match status" value="1"/>
</dbReference>
<accession>A0A7R8WXS5</accession>
<evidence type="ECO:0000313" key="3">
    <source>
        <dbReference type="Proteomes" id="UP000677054"/>
    </source>
</evidence>
<dbReference type="Proteomes" id="UP000677054">
    <property type="component" value="Unassembled WGS sequence"/>
</dbReference>
<dbReference type="PANTHER" id="PTHR31353">
    <property type="entry name" value="FAM98"/>
    <property type="match status" value="1"/>
</dbReference>
<evidence type="ECO:0000256" key="1">
    <source>
        <dbReference type="ARBA" id="ARBA00007218"/>
    </source>
</evidence>
<proteinExistence type="inferred from homology"/>
<comment type="similarity">
    <text evidence="1">Belongs to the FAM98 family.</text>
</comment>
<dbReference type="AlphaFoldDB" id="A0A7R8WXS5"/>
<reference evidence="2" key="1">
    <citation type="submission" date="2020-11" db="EMBL/GenBank/DDBJ databases">
        <authorList>
            <person name="Tran Van P."/>
        </authorList>
    </citation>
    <scope>NUCLEOTIDE SEQUENCE</scope>
</reference>
<keyword evidence="3" id="KW-1185">Reference proteome</keyword>
<evidence type="ECO:0008006" key="4">
    <source>
        <dbReference type="Google" id="ProtNLM"/>
    </source>
</evidence>
<organism evidence="2">
    <name type="scientific">Darwinula stevensoni</name>
    <dbReference type="NCBI Taxonomy" id="69355"/>
    <lineage>
        <taxon>Eukaryota</taxon>
        <taxon>Metazoa</taxon>
        <taxon>Ecdysozoa</taxon>
        <taxon>Arthropoda</taxon>
        <taxon>Crustacea</taxon>
        <taxon>Oligostraca</taxon>
        <taxon>Ostracoda</taxon>
        <taxon>Podocopa</taxon>
        <taxon>Podocopida</taxon>
        <taxon>Darwinulocopina</taxon>
        <taxon>Darwinuloidea</taxon>
        <taxon>Darwinulidae</taxon>
        <taxon>Darwinula</taxon>
    </lineage>
</organism>
<name>A0A7R8WXS5_9CRUS</name>
<gene>
    <name evidence="2" type="ORF">DSTB1V02_LOCUS201</name>
</gene>
<dbReference type="InterPro" id="IPR018797">
    <property type="entry name" value="FAM98"/>
</dbReference>
<dbReference type="OrthoDB" id="512356at2759"/>
<evidence type="ECO:0000313" key="2">
    <source>
        <dbReference type="EMBL" id="CAD7240169.1"/>
    </source>
</evidence>
<dbReference type="EMBL" id="CAJPEV010000012">
    <property type="protein sequence ID" value="CAG0878683.1"/>
    <property type="molecule type" value="Genomic_DNA"/>
</dbReference>
<protein>
    <recommendedName>
        <fullName evidence="4">Protein FAM98A</fullName>
    </recommendedName>
</protein>
<dbReference type="EMBL" id="LR899529">
    <property type="protein sequence ID" value="CAD7240169.1"/>
    <property type="molecule type" value="Genomic_DNA"/>
</dbReference>
<dbReference type="GO" id="GO:0072669">
    <property type="term" value="C:tRNA-splicing ligase complex"/>
    <property type="evidence" value="ECO:0007669"/>
    <property type="project" value="TreeGrafter"/>
</dbReference>
<dbReference type="Pfam" id="PF10239">
    <property type="entry name" value="DUF2465"/>
    <property type="match status" value="1"/>
</dbReference>